<dbReference type="InterPro" id="IPR038156">
    <property type="entry name" value="PCS_N_sf"/>
</dbReference>
<dbReference type="Pfam" id="PF05023">
    <property type="entry name" value="Phytochelatin"/>
    <property type="match status" value="1"/>
</dbReference>
<dbReference type="EMBL" id="JBDFQZ010000004">
    <property type="protein sequence ID" value="KAK9733312.1"/>
    <property type="molecule type" value="Genomic_DNA"/>
</dbReference>
<dbReference type="GO" id="GO:0016756">
    <property type="term" value="F:glutathione gamma-glutamylcysteinyltransferase activity"/>
    <property type="evidence" value="ECO:0007669"/>
    <property type="project" value="UniProtKB-EC"/>
</dbReference>
<dbReference type="AlphaFoldDB" id="A0AAW1LD14"/>
<organism evidence="6 7">
    <name type="scientific">Saponaria officinalis</name>
    <name type="common">Common soapwort</name>
    <name type="synonym">Lychnis saponaria</name>
    <dbReference type="NCBI Taxonomy" id="3572"/>
    <lineage>
        <taxon>Eukaryota</taxon>
        <taxon>Viridiplantae</taxon>
        <taxon>Streptophyta</taxon>
        <taxon>Embryophyta</taxon>
        <taxon>Tracheophyta</taxon>
        <taxon>Spermatophyta</taxon>
        <taxon>Magnoliopsida</taxon>
        <taxon>eudicotyledons</taxon>
        <taxon>Gunneridae</taxon>
        <taxon>Pentapetalae</taxon>
        <taxon>Caryophyllales</taxon>
        <taxon>Caryophyllaceae</taxon>
        <taxon>Caryophylleae</taxon>
        <taxon>Saponaria</taxon>
    </lineage>
</organism>
<keyword evidence="3" id="KW-0808">Transferase</keyword>
<dbReference type="InterPro" id="IPR007719">
    <property type="entry name" value="PCS_N"/>
</dbReference>
<dbReference type="PANTHER" id="PTHR33447:SF19">
    <property type="entry name" value="GLUTATHIONE GAMMA-GLUTAMYLCYSTEINYLTRANSFERASE"/>
    <property type="match status" value="1"/>
</dbReference>
<dbReference type="InterPro" id="IPR038765">
    <property type="entry name" value="Papain-like_cys_pep_sf"/>
</dbReference>
<evidence type="ECO:0000256" key="3">
    <source>
        <dbReference type="ARBA" id="ARBA00022679"/>
    </source>
</evidence>
<gene>
    <name evidence="6" type="ORF">RND81_04G059200</name>
</gene>
<evidence type="ECO:0000256" key="4">
    <source>
        <dbReference type="ARBA" id="ARBA00022723"/>
    </source>
</evidence>
<evidence type="ECO:0000313" key="6">
    <source>
        <dbReference type="EMBL" id="KAK9733308.1"/>
    </source>
</evidence>
<dbReference type="SUPFAM" id="SSF54001">
    <property type="entry name" value="Cysteine proteinases"/>
    <property type="match status" value="1"/>
</dbReference>
<accession>A0AAW1LD14</accession>
<dbReference type="GO" id="GO:0046872">
    <property type="term" value="F:metal ion binding"/>
    <property type="evidence" value="ECO:0007669"/>
    <property type="project" value="UniProtKB-KW"/>
</dbReference>
<keyword evidence="2" id="KW-0104">Cadmium</keyword>
<feature type="domain" description="Peptidase C83" evidence="5">
    <location>
        <begin position="1"/>
        <end position="151"/>
    </location>
</feature>
<dbReference type="Gene3D" id="3.90.70.30">
    <property type="entry name" value="Phytochelatin synthase, N-terminal domain"/>
    <property type="match status" value="1"/>
</dbReference>
<name>A0AAW1LD14_SAPOF</name>
<dbReference type="EMBL" id="JBDFQZ010000004">
    <property type="protein sequence ID" value="KAK9733311.1"/>
    <property type="molecule type" value="Genomic_DNA"/>
</dbReference>
<dbReference type="GO" id="GO:0046938">
    <property type="term" value="P:phytochelatin biosynthetic process"/>
    <property type="evidence" value="ECO:0007669"/>
    <property type="project" value="InterPro"/>
</dbReference>
<protein>
    <recommendedName>
        <fullName evidence="1">glutathione gamma-glutamylcysteinyltransferase</fullName>
        <ecNumber evidence="1">2.3.2.15</ecNumber>
    </recommendedName>
</protein>
<dbReference type="PROSITE" id="PS51443">
    <property type="entry name" value="PCS"/>
    <property type="match status" value="1"/>
</dbReference>
<comment type="caution">
    <text evidence="6">The sequence shown here is derived from an EMBL/GenBank/DDBJ whole genome shotgun (WGS) entry which is preliminary data.</text>
</comment>
<keyword evidence="7" id="KW-1185">Reference proteome</keyword>
<sequence length="151" mass="17430">MNRWGLSEIGSPSFLCLRSFFFFFCHNYFLVFQHLFVEALANGNMEGFFKLVSYYQTQSEPTFCGLVTLAIVLDALSIDPGRTWKGPWRWFDDTMLDCYEPLEKVKVDGISFDKVVCLAQCNGARVDTYRTNESTKFLFQKYVKACTASEL</sequence>
<dbReference type="PANTHER" id="PTHR33447">
    <property type="entry name" value="GLUTATHIONE GAMMA-GLUTAMYLCYSTEINYLTRANSFERASE"/>
    <property type="match status" value="1"/>
</dbReference>
<evidence type="ECO:0000313" key="7">
    <source>
        <dbReference type="Proteomes" id="UP001443914"/>
    </source>
</evidence>
<proteinExistence type="predicted"/>
<dbReference type="EC" id="2.3.2.15" evidence="1"/>
<dbReference type="InterPro" id="IPR040409">
    <property type="entry name" value="PCS-like"/>
</dbReference>
<dbReference type="GO" id="GO:0098849">
    <property type="term" value="P:cellular detoxification of cadmium ion"/>
    <property type="evidence" value="ECO:0007669"/>
    <property type="project" value="TreeGrafter"/>
</dbReference>
<keyword evidence="4" id="KW-0479">Metal-binding</keyword>
<dbReference type="GO" id="GO:0010273">
    <property type="term" value="P:detoxification of copper ion"/>
    <property type="evidence" value="ECO:0007669"/>
    <property type="project" value="TreeGrafter"/>
</dbReference>
<reference evidence="6 7" key="1">
    <citation type="submission" date="2024-03" db="EMBL/GenBank/DDBJ databases">
        <title>WGS assembly of Saponaria officinalis var. Norfolk2.</title>
        <authorList>
            <person name="Jenkins J."/>
            <person name="Shu S."/>
            <person name="Grimwood J."/>
            <person name="Barry K."/>
            <person name="Goodstein D."/>
            <person name="Schmutz J."/>
            <person name="Leebens-Mack J."/>
            <person name="Osbourn A."/>
        </authorList>
    </citation>
    <scope>NUCLEOTIDE SEQUENCE [LARGE SCALE GENOMIC DNA]</scope>
    <source>
        <strain evidence="7">cv. Norfolk2</strain>
        <strain evidence="6">JIC</strain>
        <tissue evidence="6">Leaf</tissue>
    </source>
</reference>
<evidence type="ECO:0000256" key="2">
    <source>
        <dbReference type="ARBA" id="ARBA00022539"/>
    </source>
</evidence>
<evidence type="ECO:0000256" key="1">
    <source>
        <dbReference type="ARBA" id="ARBA00012468"/>
    </source>
</evidence>
<dbReference type="Proteomes" id="UP001443914">
    <property type="component" value="Unassembled WGS sequence"/>
</dbReference>
<evidence type="ECO:0000259" key="5">
    <source>
        <dbReference type="PROSITE" id="PS51443"/>
    </source>
</evidence>
<dbReference type="EMBL" id="JBDFQZ010000004">
    <property type="protein sequence ID" value="KAK9733308.1"/>
    <property type="molecule type" value="Genomic_DNA"/>
</dbReference>